<dbReference type="Gene3D" id="3.30.200.20">
    <property type="entry name" value="Phosphorylase Kinase, domain 1"/>
    <property type="match status" value="1"/>
</dbReference>
<evidence type="ECO:0000256" key="17">
    <source>
        <dbReference type="SAM" id="SignalP"/>
    </source>
</evidence>
<keyword evidence="4" id="KW-0808">Transferase</keyword>
<dbReference type="GO" id="GO:0005524">
    <property type="term" value="F:ATP binding"/>
    <property type="evidence" value="ECO:0007669"/>
    <property type="project" value="UniProtKB-UniRule"/>
</dbReference>
<keyword evidence="3" id="KW-0597">Phosphoprotein</keyword>
<dbReference type="GO" id="GO:0009737">
    <property type="term" value="P:response to abscisic acid"/>
    <property type="evidence" value="ECO:0007669"/>
    <property type="project" value="UniProtKB-ARBA"/>
</dbReference>
<accession>A0A1D1YG66</accession>
<dbReference type="GO" id="GO:0004674">
    <property type="term" value="F:protein serine/threonine kinase activity"/>
    <property type="evidence" value="ECO:0007669"/>
    <property type="project" value="UniProtKB-KW"/>
</dbReference>
<dbReference type="Pfam" id="PF01657">
    <property type="entry name" value="Stress-antifung"/>
    <property type="match status" value="2"/>
</dbReference>
<feature type="signal peptide" evidence="17">
    <location>
        <begin position="1"/>
        <end position="25"/>
    </location>
</feature>
<dbReference type="InterPro" id="IPR038408">
    <property type="entry name" value="GNK2_sf"/>
</dbReference>
<proteinExistence type="predicted"/>
<evidence type="ECO:0000256" key="10">
    <source>
        <dbReference type="ARBA" id="ARBA00022840"/>
    </source>
</evidence>
<feature type="chain" id="PRO_5008900180" evidence="17">
    <location>
        <begin position="26"/>
        <end position="637"/>
    </location>
</feature>
<evidence type="ECO:0000259" key="19">
    <source>
        <dbReference type="PROSITE" id="PS51473"/>
    </source>
</evidence>
<evidence type="ECO:0000256" key="13">
    <source>
        <dbReference type="ARBA" id="ARBA00023170"/>
    </source>
</evidence>
<dbReference type="FunFam" id="3.30.430.20:FF:000002">
    <property type="entry name" value="Cysteine-rich receptor-like protein kinase 10"/>
    <property type="match status" value="1"/>
</dbReference>
<keyword evidence="9 20" id="KW-0418">Kinase</keyword>
<reference evidence="20" key="1">
    <citation type="submission" date="2015-07" db="EMBL/GenBank/DDBJ databases">
        <title>Transcriptome Assembly of Anthurium amnicola.</title>
        <authorList>
            <person name="Suzuki J."/>
        </authorList>
    </citation>
    <scope>NUCLEOTIDE SEQUENCE</scope>
</reference>
<sequence>MSSLLVPPLLYILCALLCLPSHSSGPLVDDPVQYRNQLCGDAGNYTANSTFQANLNLLLASLSSKAPATGYYNDTKGGLPPDRVYGLALCRGDLAPDQCGGCLAYAAEDVVSELCPLRKAAVAWYPWCLLRYSNRSFFGTPMGVNFTMHNVNSVSDRAAFDTLLADLVKGAAAGAAASPRRFATGESDYTEFNRIYAMAQCTRDLSTEDCQGCLTGAISNIPGCCGGKQGGVLVGGSCSLRYEVYPFYNTTDASPPPPAPASTATAPTATADEKNDNVKIIVAIVVPSFVAVVVTSIVLISLWRRTKRKRPGDRGREEIISSESLLFDLTTLRAATESFSQSNMLGQGGFGSVYKGVLSDGQQIAVKRLSQGSWQGLEELRNEVLLVAKLQHRNLVKLIGYCLEEEEKLLVYEYSQNRSLEKLLYDPVKSKELNWERRQKIVEGIARGLLYLHEDSRLKVIHRDLKPSNILLDAELNPKISDFGLAKLFDRDQVLKDTSRVAGTYGYMAPEYVRHGQYSTKSDVYSFGILLLEIVTGRRNDILCGASHKEDLLSYVWKNWEEGTALNVVDKNMEGFSQQDVLRCIQVGILCVQDNPQLRPNMSAVVLMLVSHSATIPVPSPLAYYACGSTITTQSAS</sequence>
<dbReference type="AlphaFoldDB" id="A0A1D1YG66"/>
<organism evidence="20">
    <name type="scientific">Anthurium amnicola</name>
    <dbReference type="NCBI Taxonomy" id="1678845"/>
    <lineage>
        <taxon>Eukaryota</taxon>
        <taxon>Viridiplantae</taxon>
        <taxon>Streptophyta</taxon>
        <taxon>Embryophyta</taxon>
        <taxon>Tracheophyta</taxon>
        <taxon>Spermatophyta</taxon>
        <taxon>Magnoliopsida</taxon>
        <taxon>Liliopsida</taxon>
        <taxon>Araceae</taxon>
        <taxon>Pothoideae</taxon>
        <taxon>Potheae</taxon>
        <taxon>Anthurium</taxon>
    </lineage>
</organism>
<dbReference type="FunFam" id="1.10.510.10:FF:000343">
    <property type="entry name" value="Cysteine-rich receptor-like protein kinase 28"/>
    <property type="match status" value="1"/>
</dbReference>
<protein>
    <submittedName>
        <fullName evidence="20">Cysteine-rich receptor-like protein kinase 25</fullName>
    </submittedName>
</protein>
<keyword evidence="8 15" id="KW-0547">Nucleotide-binding</keyword>
<gene>
    <name evidence="20" type="primary">CRK25_5</name>
    <name evidence="20" type="ORF">g.111955</name>
</gene>
<feature type="domain" description="Gnk2-homologous" evidence="19">
    <location>
        <begin position="33"/>
        <end position="137"/>
    </location>
</feature>
<keyword evidence="13 20" id="KW-0675">Receptor</keyword>
<dbReference type="FunFam" id="3.30.200.20:FF:000142">
    <property type="entry name" value="Cysteine-rich receptor-like protein kinase 10"/>
    <property type="match status" value="1"/>
</dbReference>
<keyword evidence="7" id="KW-0677">Repeat</keyword>
<evidence type="ECO:0000256" key="8">
    <source>
        <dbReference type="ARBA" id="ARBA00022741"/>
    </source>
</evidence>
<evidence type="ECO:0000313" key="20">
    <source>
        <dbReference type="EMBL" id="JAT53627.1"/>
    </source>
</evidence>
<keyword evidence="2" id="KW-0723">Serine/threonine-protein kinase</keyword>
<dbReference type="PROSITE" id="PS51473">
    <property type="entry name" value="GNK2"/>
    <property type="match status" value="2"/>
</dbReference>
<dbReference type="Gene3D" id="3.30.430.20">
    <property type="entry name" value="Gnk2 domain, C-X8-C-X2-C motif"/>
    <property type="match status" value="2"/>
</dbReference>
<keyword evidence="6 17" id="KW-0732">Signal</keyword>
<feature type="transmembrane region" description="Helical" evidence="16">
    <location>
        <begin position="280"/>
        <end position="303"/>
    </location>
</feature>
<dbReference type="InterPro" id="IPR017441">
    <property type="entry name" value="Protein_kinase_ATP_BS"/>
</dbReference>
<evidence type="ECO:0000256" key="16">
    <source>
        <dbReference type="SAM" id="Phobius"/>
    </source>
</evidence>
<evidence type="ECO:0000256" key="11">
    <source>
        <dbReference type="ARBA" id="ARBA00022989"/>
    </source>
</evidence>
<dbReference type="Gene3D" id="1.10.510.10">
    <property type="entry name" value="Transferase(Phosphotransferase) domain 1"/>
    <property type="match status" value="1"/>
</dbReference>
<name>A0A1D1YG66_9ARAE</name>
<evidence type="ECO:0000256" key="1">
    <source>
        <dbReference type="ARBA" id="ARBA00004167"/>
    </source>
</evidence>
<evidence type="ECO:0000256" key="14">
    <source>
        <dbReference type="ARBA" id="ARBA00023180"/>
    </source>
</evidence>
<dbReference type="FunFam" id="3.30.430.20:FF:000003">
    <property type="entry name" value="Cysteine-rich RLK (RECEPTOR-like protein kinase) 10"/>
    <property type="match status" value="1"/>
</dbReference>
<feature type="domain" description="Gnk2-homologous" evidence="19">
    <location>
        <begin position="142"/>
        <end position="247"/>
    </location>
</feature>
<evidence type="ECO:0000256" key="4">
    <source>
        <dbReference type="ARBA" id="ARBA00022679"/>
    </source>
</evidence>
<evidence type="ECO:0000256" key="5">
    <source>
        <dbReference type="ARBA" id="ARBA00022692"/>
    </source>
</evidence>
<evidence type="ECO:0000256" key="9">
    <source>
        <dbReference type="ARBA" id="ARBA00022777"/>
    </source>
</evidence>
<dbReference type="Pfam" id="PF00069">
    <property type="entry name" value="Pkinase"/>
    <property type="match status" value="1"/>
</dbReference>
<dbReference type="EMBL" id="GDJX01014309">
    <property type="protein sequence ID" value="JAT53627.1"/>
    <property type="molecule type" value="Transcribed_RNA"/>
</dbReference>
<keyword evidence="10 15" id="KW-0067">ATP-binding</keyword>
<dbReference type="PROSITE" id="PS50011">
    <property type="entry name" value="PROTEIN_KINASE_DOM"/>
    <property type="match status" value="1"/>
</dbReference>
<comment type="subcellular location">
    <subcellularLocation>
        <location evidence="1">Membrane</location>
        <topology evidence="1">Single-pass membrane protein</topology>
    </subcellularLocation>
</comment>
<dbReference type="InterPro" id="IPR002902">
    <property type="entry name" value="GNK2"/>
</dbReference>
<dbReference type="PROSITE" id="PS00108">
    <property type="entry name" value="PROTEIN_KINASE_ST"/>
    <property type="match status" value="1"/>
</dbReference>
<feature type="domain" description="Protein kinase" evidence="18">
    <location>
        <begin position="339"/>
        <end position="615"/>
    </location>
</feature>
<feature type="binding site" evidence="15">
    <location>
        <position position="367"/>
    </location>
    <ligand>
        <name>ATP</name>
        <dbReference type="ChEBI" id="CHEBI:30616"/>
    </ligand>
</feature>
<dbReference type="PANTHER" id="PTHR27002">
    <property type="entry name" value="RECEPTOR-LIKE SERINE/THREONINE-PROTEIN KINASE SD1-8"/>
    <property type="match status" value="1"/>
</dbReference>
<dbReference type="PROSITE" id="PS00107">
    <property type="entry name" value="PROTEIN_KINASE_ATP"/>
    <property type="match status" value="1"/>
</dbReference>
<dbReference type="CDD" id="cd23509">
    <property type="entry name" value="Gnk2-like"/>
    <property type="match status" value="2"/>
</dbReference>
<dbReference type="GO" id="GO:0005886">
    <property type="term" value="C:plasma membrane"/>
    <property type="evidence" value="ECO:0007669"/>
    <property type="project" value="TreeGrafter"/>
</dbReference>
<keyword evidence="11 16" id="KW-1133">Transmembrane helix</keyword>
<dbReference type="InterPro" id="IPR011009">
    <property type="entry name" value="Kinase-like_dom_sf"/>
</dbReference>
<dbReference type="PANTHER" id="PTHR27002:SF1050">
    <property type="entry name" value="CYSTEINE-RICH RECEPTOR-LIKE PROTEIN KINASE 5"/>
    <property type="match status" value="1"/>
</dbReference>
<evidence type="ECO:0000256" key="3">
    <source>
        <dbReference type="ARBA" id="ARBA00022553"/>
    </source>
</evidence>
<evidence type="ECO:0000259" key="18">
    <source>
        <dbReference type="PROSITE" id="PS50011"/>
    </source>
</evidence>
<dbReference type="SUPFAM" id="SSF56112">
    <property type="entry name" value="Protein kinase-like (PK-like)"/>
    <property type="match status" value="1"/>
</dbReference>
<dbReference type="SMART" id="SM00220">
    <property type="entry name" value="S_TKc"/>
    <property type="match status" value="1"/>
</dbReference>
<evidence type="ECO:0000256" key="2">
    <source>
        <dbReference type="ARBA" id="ARBA00022527"/>
    </source>
</evidence>
<keyword evidence="12 16" id="KW-0472">Membrane</keyword>
<evidence type="ECO:0000256" key="15">
    <source>
        <dbReference type="PROSITE-ProRule" id="PRU10141"/>
    </source>
</evidence>
<dbReference type="CDD" id="cd14066">
    <property type="entry name" value="STKc_IRAK"/>
    <property type="match status" value="1"/>
</dbReference>
<evidence type="ECO:0000256" key="12">
    <source>
        <dbReference type="ARBA" id="ARBA00023136"/>
    </source>
</evidence>
<dbReference type="InterPro" id="IPR008271">
    <property type="entry name" value="Ser/Thr_kinase_AS"/>
</dbReference>
<evidence type="ECO:0000256" key="6">
    <source>
        <dbReference type="ARBA" id="ARBA00022729"/>
    </source>
</evidence>
<keyword evidence="5 16" id="KW-0812">Transmembrane</keyword>
<evidence type="ECO:0000256" key="7">
    <source>
        <dbReference type="ARBA" id="ARBA00022737"/>
    </source>
</evidence>
<dbReference type="InterPro" id="IPR000719">
    <property type="entry name" value="Prot_kinase_dom"/>
</dbReference>
<keyword evidence="14" id="KW-0325">Glycoprotein</keyword>